<dbReference type="GO" id="GO:0016042">
    <property type="term" value="P:lipid catabolic process"/>
    <property type="evidence" value="ECO:0007669"/>
    <property type="project" value="UniProtKB-UniRule"/>
</dbReference>
<evidence type="ECO:0000256" key="4">
    <source>
        <dbReference type="PROSITE-ProRule" id="PRU01161"/>
    </source>
</evidence>
<sequence length="388" mass="44210">MNNSGTVSDKENNVDVDRFSKYIGGKNALVAQGGGQRGIFTAGVLDAFLLSNFDPFHEFYGTSAGALNLCAYLCRQRGLGKAFILDLTTDPNFFNLFGYVRRKQYLNLDWALDRISEFPYRLDIDMGRKVLEKRQAYAATTSASTLHDHYFPMLGERWRDVLTATCAIPRLYPHEVKLDDGAYIDGGVSASIPVQEAWRKGSRFVAVIRTECADYDPKANTTQPKLSFTGEAHWLSEPLNNIQGQWQQKLSQWKQGWNGFVQQKIERAKEQKKEQIHLQLLNGGRWLFGADDIYRLSHLIGDKFDSGLADMLMVHYQTYSLTQDFLHKPPDDVFVLQIVPSEPLKSNSLLSNKDDLLYDYALGVKAGYEFIKQFDKAQSAYKERIKQR</sequence>
<evidence type="ECO:0000256" key="1">
    <source>
        <dbReference type="ARBA" id="ARBA00022801"/>
    </source>
</evidence>
<dbReference type="Pfam" id="PF01734">
    <property type="entry name" value="Patatin"/>
    <property type="match status" value="1"/>
</dbReference>
<gene>
    <name evidence="6" type="ORF">L9W94_01850</name>
</gene>
<keyword evidence="2 4" id="KW-0442">Lipid degradation</keyword>
<dbReference type="PROSITE" id="PS51635">
    <property type="entry name" value="PNPLA"/>
    <property type="match status" value="1"/>
</dbReference>
<proteinExistence type="predicted"/>
<dbReference type="SUPFAM" id="SSF52151">
    <property type="entry name" value="FabD/lysophospholipase-like"/>
    <property type="match status" value="1"/>
</dbReference>
<dbReference type="InterPro" id="IPR045943">
    <property type="entry name" value="DUF6363"/>
</dbReference>
<dbReference type="InterPro" id="IPR037483">
    <property type="entry name" value="YjjU-like"/>
</dbReference>
<dbReference type="Gene3D" id="3.40.1090.10">
    <property type="entry name" value="Cytosolic phospholipase A2 catalytic domain"/>
    <property type="match status" value="1"/>
</dbReference>
<feature type="short sequence motif" description="GXSXG" evidence="4">
    <location>
        <begin position="61"/>
        <end position="65"/>
    </location>
</feature>
<feature type="active site" description="Nucleophile" evidence="4">
    <location>
        <position position="63"/>
    </location>
</feature>
<comment type="caution">
    <text evidence="6">The sequence shown here is derived from an EMBL/GenBank/DDBJ whole genome shotgun (WGS) entry which is preliminary data.</text>
</comment>
<name>A0A9X4ESZ2_9VIBR</name>
<dbReference type="InterPro" id="IPR050301">
    <property type="entry name" value="NTE"/>
</dbReference>
<dbReference type="Proteomes" id="UP001140979">
    <property type="component" value="Unassembled WGS sequence"/>
</dbReference>
<feature type="short sequence motif" description="GXGXXG" evidence="4">
    <location>
        <begin position="33"/>
        <end position="38"/>
    </location>
</feature>
<feature type="active site" description="Proton acceptor" evidence="4">
    <location>
        <position position="185"/>
    </location>
</feature>
<protein>
    <submittedName>
        <fullName evidence="6">DUF6363 domain-containing protein</fullName>
    </submittedName>
</protein>
<feature type="short sequence motif" description="DGA/G" evidence="4">
    <location>
        <begin position="185"/>
        <end position="187"/>
    </location>
</feature>
<dbReference type="Pfam" id="PF19890">
    <property type="entry name" value="DUF6363"/>
    <property type="match status" value="1"/>
</dbReference>
<dbReference type="InterPro" id="IPR002641">
    <property type="entry name" value="PNPLA_dom"/>
</dbReference>
<evidence type="ECO:0000256" key="2">
    <source>
        <dbReference type="ARBA" id="ARBA00022963"/>
    </source>
</evidence>
<feature type="domain" description="PNPLA" evidence="5">
    <location>
        <begin position="29"/>
        <end position="198"/>
    </location>
</feature>
<dbReference type="GO" id="GO:0016787">
    <property type="term" value="F:hydrolase activity"/>
    <property type="evidence" value="ECO:0007669"/>
    <property type="project" value="UniProtKB-UniRule"/>
</dbReference>
<organism evidence="6 7">
    <name type="scientific">Vibrio aestuarianus</name>
    <dbReference type="NCBI Taxonomy" id="28171"/>
    <lineage>
        <taxon>Bacteria</taxon>
        <taxon>Pseudomonadati</taxon>
        <taxon>Pseudomonadota</taxon>
        <taxon>Gammaproteobacteria</taxon>
        <taxon>Vibrionales</taxon>
        <taxon>Vibrionaceae</taxon>
        <taxon>Vibrio</taxon>
    </lineage>
</organism>
<dbReference type="RefSeq" id="WP_274682512.1">
    <property type="nucleotide sequence ID" value="NZ_JAKNBA010000002.1"/>
</dbReference>
<evidence type="ECO:0000313" key="6">
    <source>
        <dbReference type="EMBL" id="MDE1240902.1"/>
    </source>
</evidence>
<dbReference type="AlphaFoldDB" id="A0A9X4ESZ2"/>
<evidence type="ECO:0000259" key="5">
    <source>
        <dbReference type="PROSITE" id="PS51635"/>
    </source>
</evidence>
<reference evidence="6" key="1">
    <citation type="submission" date="2022-02" db="EMBL/GenBank/DDBJ databases">
        <title>Emergence and expansion in Europe of a Vibrio aestuarianus clonal complex pathogenic for oysters.</title>
        <authorList>
            <person name="Mesnil A."/>
            <person name="Travers M.-A."/>
        </authorList>
    </citation>
    <scope>NUCLEOTIDE SEQUENCE</scope>
    <source>
        <strain evidence="6">19_064_11T1</strain>
    </source>
</reference>
<dbReference type="PANTHER" id="PTHR14226:SF25">
    <property type="entry name" value="PHOSPHOESTERASE"/>
    <property type="match status" value="1"/>
</dbReference>
<dbReference type="InterPro" id="IPR016035">
    <property type="entry name" value="Acyl_Trfase/lysoPLipase"/>
</dbReference>
<dbReference type="EMBL" id="JAKNBA010000002">
    <property type="protein sequence ID" value="MDE1240902.1"/>
    <property type="molecule type" value="Genomic_DNA"/>
</dbReference>
<accession>A0A9X4ESZ2</accession>
<evidence type="ECO:0000313" key="7">
    <source>
        <dbReference type="Proteomes" id="UP001140979"/>
    </source>
</evidence>
<evidence type="ECO:0000256" key="3">
    <source>
        <dbReference type="ARBA" id="ARBA00023098"/>
    </source>
</evidence>
<keyword evidence="3 4" id="KW-0443">Lipid metabolism</keyword>
<keyword evidence="1 4" id="KW-0378">Hydrolase</keyword>
<dbReference type="CDD" id="cd07208">
    <property type="entry name" value="Pat_hypo_Ecoli_yjju_like"/>
    <property type="match status" value="1"/>
</dbReference>
<dbReference type="PANTHER" id="PTHR14226">
    <property type="entry name" value="NEUROPATHY TARGET ESTERASE/SWISS CHEESE D.MELANOGASTER"/>
    <property type="match status" value="1"/>
</dbReference>